<dbReference type="Proteomes" id="UP001595976">
    <property type="component" value="Unassembled WGS sequence"/>
</dbReference>
<feature type="transmembrane region" description="Helical" evidence="1">
    <location>
        <begin position="23"/>
        <end position="45"/>
    </location>
</feature>
<proteinExistence type="predicted"/>
<organism evidence="2 3">
    <name type="scientific">Bosea minatitlanensis</name>
    <dbReference type="NCBI Taxonomy" id="128782"/>
    <lineage>
        <taxon>Bacteria</taxon>
        <taxon>Pseudomonadati</taxon>
        <taxon>Pseudomonadota</taxon>
        <taxon>Alphaproteobacteria</taxon>
        <taxon>Hyphomicrobiales</taxon>
        <taxon>Boseaceae</taxon>
        <taxon>Bosea</taxon>
    </lineage>
</organism>
<evidence type="ECO:0000313" key="3">
    <source>
        <dbReference type="Proteomes" id="UP001595976"/>
    </source>
</evidence>
<evidence type="ECO:0000256" key="1">
    <source>
        <dbReference type="SAM" id="Phobius"/>
    </source>
</evidence>
<dbReference type="RefSeq" id="WP_158471768.1">
    <property type="nucleotide sequence ID" value="NZ_JAOAOS010000002.1"/>
</dbReference>
<keyword evidence="3" id="KW-1185">Reference proteome</keyword>
<accession>A0ABW0F048</accession>
<keyword evidence="1" id="KW-1133">Transmembrane helix</keyword>
<sequence length="94" mass="9778">MPKPVLPPPPLSELAGPAAPSRLRGAVCWGIAILWAVLALARFVLAGPEDSAAACRHRIYRDPVTGREQGIGEARIARDGTAICGGAADLAARR</sequence>
<comment type="caution">
    <text evidence="2">The sequence shown here is derived from an EMBL/GenBank/DDBJ whole genome shotgun (WGS) entry which is preliminary data.</text>
</comment>
<name>A0ABW0F048_9HYPH</name>
<protein>
    <submittedName>
        <fullName evidence="2">Uncharacterized protein</fullName>
    </submittedName>
</protein>
<dbReference type="EMBL" id="JBHSLI010000002">
    <property type="protein sequence ID" value="MFC5292552.1"/>
    <property type="molecule type" value="Genomic_DNA"/>
</dbReference>
<reference evidence="3" key="1">
    <citation type="journal article" date="2019" name="Int. J. Syst. Evol. Microbiol.">
        <title>The Global Catalogue of Microorganisms (GCM) 10K type strain sequencing project: providing services to taxonomists for standard genome sequencing and annotation.</title>
        <authorList>
            <consortium name="The Broad Institute Genomics Platform"/>
            <consortium name="The Broad Institute Genome Sequencing Center for Infectious Disease"/>
            <person name="Wu L."/>
            <person name="Ma J."/>
        </authorList>
    </citation>
    <scope>NUCLEOTIDE SEQUENCE [LARGE SCALE GENOMIC DNA]</scope>
    <source>
        <strain evidence="3">CGMCC 1.15643</strain>
    </source>
</reference>
<gene>
    <name evidence="2" type="ORF">ACFPK2_06065</name>
</gene>
<keyword evidence="1" id="KW-0472">Membrane</keyword>
<keyword evidence="1" id="KW-0812">Transmembrane</keyword>
<evidence type="ECO:0000313" key="2">
    <source>
        <dbReference type="EMBL" id="MFC5292552.1"/>
    </source>
</evidence>